<dbReference type="PANTHER" id="PTHR10492:SF101">
    <property type="entry name" value="ATP-DEPENDENT DNA HELICASE"/>
    <property type="match status" value="1"/>
</dbReference>
<feature type="domain" description="DNA helicase Pif1-like DEAD-box helicase" evidence="2">
    <location>
        <begin position="135"/>
        <end position="184"/>
    </location>
</feature>
<keyword evidence="1" id="KW-0378">Hydrolase</keyword>
<dbReference type="GO" id="GO:0005524">
    <property type="term" value="F:ATP binding"/>
    <property type="evidence" value="ECO:0007669"/>
    <property type="project" value="UniProtKB-KW"/>
</dbReference>
<dbReference type="AlphaFoldDB" id="A0A6G0SVK6"/>
<dbReference type="EMBL" id="VYZN01001235">
    <property type="protein sequence ID" value="KAE9522406.1"/>
    <property type="molecule type" value="Genomic_DNA"/>
</dbReference>
<keyword evidence="1" id="KW-0233">DNA recombination</keyword>
<keyword evidence="1" id="KW-0227">DNA damage</keyword>
<evidence type="ECO:0000259" key="2">
    <source>
        <dbReference type="Pfam" id="PF05970"/>
    </source>
</evidence>
<dbReference type="GO" id="GO:0000723">
    <property type="term" value="P:telomere maintenance"/>
    <property type="evidence" value="ECO:0007669"/>
    <property type="project" value="InterPro"/>
</dbReference>
<sequence length="223" mass="25749">MYIYPFLTQIKKVAKLMKNLVLNFQVTMYLFIKYKNKMTPNNNKLDISIISIHLLEFRIRLANEHNMNQSVAKWLPNCILKQTLLRVAATLLEGGRTAHSMFKLPLNLNSVEEPFCNIVDNPGTCELLKETKVPVILAGDFRQTLPIISHGTPADQVDACLKNSYLWNNIKIITLKTNMRVFLTVIKMNVQYLTNRLNNNLNLENFVLNFINEFMNIISSFNV</sequence>
<evidence type="ECO:0000313" key="4">
    <source>
        <dbReference type="Proteomes" id="UP000475862"/>
    </source>
</evidence>
<keyword evidence="1" id="KW-0347">Helicase</keyword>
<comment type="cofactor">
    <cofactor evidence="1">
        <name>Mg(2+)</name>
        <dbReference type="ChEBI" id="CHEBI:18420"/>
    </cofactor>
</comment>
<dbReference type="EC" id="5.6.2.3" evidence="1"/>
<dbReference type="GO" id="GO:0016787">
    <property type="term" value="F:hydrolase activity"/>
    <property type="evidence" value="ECO:0007669"/>
    <property type="project" value="UniProtKB-KW"/>
</dbReference>
<dbReference type="Proteomes" id="UP000475862">
    <property type="component" value="Unassembled WGS sequence"/>
</dbReference>
<evidence type="ECO:0000256" key="1">
    <source>
        <dbReference type="RuleBase" id="RU363044"/>
    </source>
</evidence>
<organism evidence="3 4">
    <name type="scientific">Aphis glycines</name>
    <name type="common">Soybean aphid</name>
    <dbReference type="NCBI Taxonomy" id="307491"/>
    <lineage>
        <taxon>Eukaryota</taxon>
        <taxon>Metazoa</taxon>
        <taxon>Ecdysozoa</taxon>
        <taxon>Arthropoda</taxon>
        <taxon>Hexapoda</taxon>
        <taxon>Insecta</taxon>
        <taxon>Pterygota</taxon>
        <taxon>Neoptera</taxon>
        <taxon>Paraneoptera</taxon>
        <taxon>Hemiptera</taxon>
        <taxon>Sternorrhyncha</taxon>
        <taxon>Aphidomorpha</taxon>
        <taxon>Aphidoidea</taxon>
        <taxon>Aphididae</taxon>
        <taxon>Aphidini</taxon>
        <taxon>Aphis</taxon>
        <taxon>Aphis</taxon>
    </lineage>
</organism>
<dbReference type="OrthoDB" id="272985at2759"/>
<dbReference type="GO" id="GO:0006310">
    <property type="term" value="P:DNA recombination"/>
    <property type="evidence" value="ECO:0007669"/>
    <property type="project" value="UniProtKB-KW"/>
</dbReference>
<dbReference type="InterPro" id="IPR010285">
    <property type="entry name" value="DNA_helicase_pif1-like_DEAD"/>
</dbReference>
<evidence type="ECO:0000313" key="3">
    <source>
        <dbReference type="EMBL" id="KAE9522406.1"/>
    </source>
</evidence>
<keyword evidence="1" id="KW-0234">DNA repair</keyword>
<name>A0A6G0SVK6_APHGL</name>
<dbReference type="Pfam" id="PF05970">
    <property type="entry name" value="PIF1"/>
    <property type="match status" value="2"/>
</dbReference>
<comment type="catalytic activity">
    <reaction evidence="1">
        <text>ATP + H2O = ADP + phosphate + H(+)</text>
        <dbReference type="Rhea" id="RHEA:13065"/>
        <dbReference type="ChEBI" id="CHEBI:15377"/>
        <dbReference type="ChEBI" id="CHEBI:15378"/>
        <dbReference type="ChEBI" id="CHEBI:30616"/>
        <dbReference type="ChEBI" id="CHEBI:43474"/>
        <dbReference type="ChEBI" id="CHEBI:456216"/>
        <dbReference type="EC" id="5.6.2.3"/>
    </reaction>
</comment>
<dbReference type="PANTHER" id="PTHR10492">
    <property type="match status" value="1"/>
</dbReference>
<reference evidence="3 4" key="1">
    <citation type="submission" date="2019-08" db="EMBL/GenBank/DDBJ databases">
        <title>The genome of the soybean aphid Biotype 1, its phylome, world population structure and adaptation to the North American continent.</title>
        <authorList>
            <person name="Giordano R."/>
            <person name="Donthu R.K."/>
            <person name="Hernandez A.G."/>
            <person name="Wright C.L."/>
            <person name="Zimin A.V."/>
        </authorList>
    </citation>
    <scope>NUCLEOTIDE SEQUENCE [LARGE SCALE GENOMIC DNA]</scope>
    <source>
        <tissue evidence="3">Whole aphids</tissue>
    </source>
</reference>
<proteinExistence type="inferred from homology"/>
<feature type="domain" description="DNA helicase Pif1-like DEAD-box helicase" evidence="2">
    <location>
        <begin position="87"/>
        <end position="132"/>
    </location>
</feature>
<comment type="similarity">
    <text evidence="1">Belongs to the helicase family.</text>
</comment>
<dbReference type="GO" id="GO:0043139">
    <property type="term" value="F:5'-3' DNA helicase activity"/>
    <property type="evidence" value="ECO:0007669"/>
    <property type="project" value="UniProtKB-EC"/>
</dbReference>
<accession>A0A6G0SVK6</accession>
<protein>
    <recommendedName>
        <fullName evidence="1">ATP-dependent DNA helicase</fullName>
        <ecNumber evidence="1">5.6.2.3</ecNumber>
    </recommendedName>
</protein>
<keyword evidence="1" id="KW-0547">Nucleotide-binding</keyword>
<dbReference type="GO" id="GO:0006281">
    <property type="term" value="P:DNA repair"/>
    <property type="evidence" value="ECO:0007669"/>
    <property type="project" value="UniProtKB-KW"/>
</dbReference>
<comment type="caution">
    <text evidence="3">The sequence shown here is derived from an EMBL/GenBank/DDBJ whole genome shotgun (WGS) entry which is preliminary data.</text>
</comment>
<gene>
    <name evidence="3" type="ORF">AGLY_017193</name>
</gene>
<keyword evidence="4" id="KW-1185">Reference proteome</keyword>
<keyword evidence="1" id="KW-0067">ATP-binding</keyword>